<evidence type="ECO:0000313" key="4">
    <source>
        <dbReference type="Proteomes" id="UP001431429"/>
    </source>
</evidence>
<protein>
    <submittedName>
        <fullName evidence="3">Amidase</fullName>
    </submittedName>
</protein>
<dbReference type="InterPro" id="IPR020556">
    <property type="entry name" value="Amidase_CS"/>
</dbReference>
<dbReference type="Gene3D" id="3.90.1300.10">
    <property type="entry name" value="Amidase signature (AS) domain"/>
    <property type="match status" value="1"/>
</dbReference>
<evidence type="ECO:0000313" key="3">
    <source>
        <dbReference type="EMBL" id="MCM2394102.1"/>
    </source>
</evidence>
<evidence type="ECO:0000256" key="1">
    <source>
        <dbReference type="ARBA" id="ARBA00009199"/>
    </source>
</evidence>
<dbReference type="PANTHER" id="PTHR11895:SF7">
    <property type="entry name" value="GLUTAMYL-TRNA(GLN) AMIDOTRANSFERASE SUBUNIT A, MITOCHONDRIAL"/>
    <property type="match status" value="1"/>
</dbReference>
<comment type="caution">
    <text evidence="3">The sequence shown here is derived from an EMBL/GenBank/DDBJ whole genome shotgun (WGS) entry which is preliminary data.</text>
</comment>
<gene>
    <name evidence="3" type="ORF">NBG84_38530</name>
</gene>
<dbReference type="SUPFAM" id="SSF75304">
    <property type="entry name" value="Amidase signature (AS) enzymes"/>
    <property type="match status" value="1"/>
</dbReference>
<keyword evidence="4" id="KW-1185">Reference proteome</keyword>
<dbReference type="PANTHER" id="PTHR11895">
    <property type="entry name" value="TRANSAMIDASE"/>
    <property type="match status" value="1"/>
</dbReference>
<dbReference type="Proteomes" id="UP001431429">
    <property type="component" value="Unassembled WGS sequence"/>
</dbReference>
<dbReference type="InterPro" id="IPR036928">
    <property type="entry name" value="AS_sf"/>
</dbReference>
<dbReference type="InterPro" id="IPR023631">
    <property type="entry name" value="Amidase_dom"/>
</dbReference>
<accession>A0ABT0UZU2</accession>
<comment type="similarity">
    <text evidence="1">Belongs to the amidase family.</text>
</comment>
<dbReference type="InterPro" id="IPR000120">
    <property type="entry name" value="Amidase"/>
</dbReference>
<evidence type="ECO:0000259" key="2">
    <source>
        <dbReference type="Pfam" id="PF01425"/>
    </source>
</evidence>
<dbReference type="Pfam" id="PF01425">
    <property type="entry name" value="Amidase"/>
    <property type="match status" value="1"/>
</dbReference>
<dbReference type="EMBL" id="JAMQAW010000099">
    <property type="protein sequence ID" value="MCM2394102.1"/>
    <property type="molecule type" value="Genomic_DNA"/>
</dbReference>
<organism evidence="3 4">
    <name type="scientific">Streptomyces albipurpureus</name>
    <dbReference type="NCBI Taxonomy" id="2897419"/>
    <lineage>
        <taxon>Bacteria</taxon>
        <taxon>Bacillati</taxon>
        <taxon>Actinomycetota</taxon>
        <taxon>Actinomycetes</taxon>
        <taxon>Kitasatosporales</taxon>
        <taxon>Streptomycetaceae</taxon>
        <taxon>Streptomyces</taxon>
    </lineage>
</organism>
<proteinExistence type="inferred from homology"/>
<dbReference type="PROSITE" id="PS00571">
    <property type="entry name" value="AMIDASES"/>
    <property type="match status" value="1"/>
</dbReference>
<feature type="domain" description="Amidase" evidence="2">
    <location>
        <begin position="28"/>
        <end position="473"/>
    </location>
</feature>
<reference evidence="3" key="1">
    <citation type="submission" date="2022-06" db="EMBL/GenBank/DDBJ databases">
        <title>Genome public.</title>
        <authorList>
            <person name="Sun Q."/>
        </authorList>
    </citation>
    <scope>NUCLEOTIDE SEQUENCE</scope>
    <source>
        <strain evidence="3">CWNU-1</strain>
    </source>
</reference>
<sequence length="501" mass="53709">MSDMPDIRFMPATELAHRIRRGELSPVEVMESVISGIEERNPGINAVVYKGYDEARERARAAEKTLRNADSSTRLGVFHGVPTLMKDLYDFKPGWPSTMGGVRALADYIPQHYCVWAERMEAAGAIIVGKTNAPVLGFRGVSDNPLFGPTGNPFDLTRNAGGSSGGSAAAVADGMVPFAEGTDAGGSIRIPSSWCGVFGFKQSAGLVPAVIRPNAFGGVNPFVHEGMITRTVRDAAVGLGALSGADPRDPFSWGARRDFSEFLSRDVRNWRIAYSPDLGSYPVDPEVAAVVEAAVRVFERAGAIVEKIDIDFGLSHRELTEVFDRTIAVQNMESVYNLKDQGVDLLGEHAADMPRELHESVAAGARMTALDLARDQASRSHVYDVLQKVFADYQLLLTPTVGVTAVTNATDGETKGPSHINGEPVNPLLGWCLTYIMNMTGNPAASVPAGLTAQGMPVGLQIIGRRQQDGDVLAASAVFEDIQPWQHTYPGRAGDPGADSR</sequence>
<name>A0ABT0UZU2_9ACTN</name>
<dbReference type="RefSeq" id="WP_250924382.1">
    <property type="nucleotide sequence ID" value="NZ_JAMQAW010000099.1"/>
</dbReference>